<dbReference type="SUPFAM" id="SSF56024">
    <property type="entry name" value="Phospholipase D/nuclease"/>
    <property type="match status" value="2"/>
</dbReference>
<comment type="similarity">
    <text evidence="6 7">Belongs to the polyphosphate kinase 1 (PPK1) family.</text>
</comment>
<keyword evidence="1 6" id="KW-0597">Phosphoprotein</keyword>
<accession>A0ABV6C752</accession>
<evidence type="ECO:0000259" key="10">
    <source>
        <dbReference type="Pfam" id="PF13089"/>
    </source>
</evidence>
<dbReference type="Gene3D" id="3.30.870.10">
    <property type="entry name" value="Endonuclease Chain A"/>
    <property type="match status" value="2"/>
</dbReference>
<feature type="binding site" evidence="6">
    <location>
        <position position="417"/>
    </location>
    <ligand>
        <name>Mg(2+)</name>
        <dbReference type="ChEBI" id="CHEBI:18420"/>
    </ligand>
</feature>
<dbReference type="InterPro" id="IPR036832">
    <property type="entry name" value="PPK_N_dom_sf"/>
</dbReference>
<dbReference type="InterPro" id="IPR036830">
    <property type="entry name" value="PP_kinase_middle_dom_sf"/>
</dbReference>
<dbReference type="Gene3D" id="3.30.1840.10">
    <property type="entry name" value="Polyphosphate kinase middle domain"/>
    <property type="match status" value="1"/>
</dbReference>
<dbReference type="PANTHER" id="PTHR30218">
    <property type="entry name" value="POLYPHOSPHATE KINASE"/>
    <property type="match status" value="1"/>
</dbReference>
<evidence type="ECO:0000313" key="13">
    <source>
        <dbReference type="EMBL" id="MFC0082092.1"/>
    </source>
</evidence>
<comment type="PTM">
    <text evidence="6 7">An intermediate of this reaction is the autophosphorylated ppk in which a phosphate is covalently linked to a histidine residue through a N-P bond.</text>
</comment>
<keyword evidence="3 6" id="KW-0547">Nucleotide-binding</keyword>
<comment type="catalytic activity">
    <reaction evidence="6 7">
        <text>[phosphate](n) + ATP = [phosphate](n+1) + ADP</text>
        <dbReference type="Rhea" id="RHEA:19573"/>
        <dbReference type="Rhea" id="RHEA-COMP:9859"/>
        <dbReference type="Rhea" id="RHEA-COMP:14280"/>
        <dbReference type="ChEBI" id="CHEBI:16838"/>
        <dbReference type="ChEBI" id="CHEBI:30616"/>
        <dbReference type="ChEBI" id="CHEBI:456216"/>
        <dbReference type="EC" id="2.7.4.1"/>
    </reaction>
</comment>
<keyword evidence="6" id="KW-0479">Metal-binding</keyword>
<dbReference type="EC" id="2.7.4.1" evidence="6 7"/>
<dbReference type="NCBIfam" id="NF003922">
    <property type="entry name" value="PRK05443.2-3"/>
    <property type="match status" value="1"/>
</dbReference>
<feature type="domain" description="Polyphosphate kinase C-terminal" evidence="11">
    <location>
        <begin position="546"/>
        <end position="707"/>
    </location>
</feature>
<dbReference type="GO" id="GO:0008976">
    <property type="term" value="F:polyphosphate kinase activity"/>
    <property type="evidence" value="ECO:0007669"/>
    <property type="project" value="UniProtKB-EC"/>
</dbReference>
<dbReference type="Proteomes" id="UP001589788">
    <property type="component" value="Unassembled WGS sequence"/>
</dbReference>
<reference evidence="13 14" key="1">
    <citation type="submission" date="2024-09" db="EMBL/GenBank/DDBJ databases">
        <authorList>
            <person name="Sun Q."/>
            <person name="Mori K."/>
        </authorList>
    </citation>
    <scope>NUCLEOTIDE SEQUENCE [LARGE SCALE GENOMIC DNA]</scope>
    <source>
        <strain evidence="13 14">JCM 15389</strain>
    </source>
</reference>
<comment type="cofactor">
    <cofactor evidence="6">
        <name>Mg(2+)</name>
        <dbReference type="ChEBI" id="CHEBI:18420"/>
    </cofactor>
</comment>
<evidence type="ECO:0000256" key="1">
    <source>
        <dbReference type="ARBA" id="ARBA00022553"/>
    </source>
</evidence>
<feature type="binding site" evidence="6">
    <location>
        <position position="447"/>
    </location>
    <ligand>
        <name>Mg(2+)</name>
        <dbReference type="ChEBI" id="CHEBI:18420"/>
    </ligand>
</feature>
<dbReference type="InterPro" id="IPR025200">
    <property type="entry name" value="PPK_C_dom2"/>
</dbReference>
<feature type="binding site" evidence="6">
    <location>
        <position position="510"/>
    </location>
    <ligand>
        <name>ATP</name>
        <dbReference type="ChEBI" id="CHEBI:30616"/>
    </ligand>
</feature>
<keyword evidence="14" id="KW-1185">Reference proteome</keyword>
<evidence type="ECO:0000256" key="3">
    <source>
        <dbReference type="ARBA" id="ARBA00022741"/>
    </source>
</evidence>
<evidence type="ECO:0000256" key="7">
    <source>
        <dbReference type="RuleBase" id="RU003800"/>
    </source>
</evidence>
<dbReference type="Pfam" id="PF02503">
    <property type="entry name" value="PP_kinase"/>
    <property type="match status" value="1"/>
</dbReference>
<evidence type="ECO:0000256" key="6">
    <source>
        <dbReference type="HAMAP-Rule" id="MF_00347"/>
    </source>
</evidence>
<evidence type="ECO:0000259" key="12">
    <source>
        <dbReference type="Pfam" id="PF17941"/>
    </source>
</evidence>
<dbReference type="InterPro" id="IPR024953">
    <property type="entry name" value="PP_kinase_middle"/>
</dbReference>
<dbReference type="NCBIfam" id="NF003918">
    <property type="entry name" value="PRK05443.1-2"/>
    <property type="match status" value="1"/>
</dbReference>
<sequence>MDQGVGQTAAPAAAAVDQQSVERGSQSGGPGPRPGSADGLVQGPERFGPARFGNRELSWLDFGDRLLDLAADPSLPLLERVKFLAIFSEGLDEFFQVRVAGVKDQVDAGLRTRSPDGLRPPDTLRAVRVRVRELQDRQARIFLDEVVPALAAHGVRLSGWDTLDDDDREYLVEVFHRQIFPVLTPLAVDPGHPFPYISNLSLNLIVKVQDPVTGIERVARVKVPPLLPRFVVMPDGERFVPLEQVIAAHLQVLFPEMHIGEHVAFRVTRNADLAVEEDEADDLLAAVEMELRRRRFGRAVRLEVAAEMSPELQDLLVRELDLTAEDVYPSAAPLDLGGLWAVVDLDRPDLHCETWTPMTPAPLANAGNEPADLFAVLREQDVLVHHPYDSFATSVEAFVAEAAADPDVLAIKQTLYRTSGDSAIVRSLIRAAEAGKQVAAVVELKARFDEQNNIAWARALEEAGVHVVYGLVGLKTHSKICLVVRREEDGIRRYCHIGSGNYNAKTARQYEDLGLLTADPEIGADVGDLFNVLTGFSRHSKYRAIVVAPTCLRRRLLELIDTEAQAGPEGRIVIKVNGLTDPEIIDALYRASARGVPVDLVVRGVCCLHPQVPGLSETIRVRSIVGRFLEHSRIYVFGGTHERPRAVLIGSADLMERNLDRRVETLVPVRRPELQDRLLEVLELALADDTNAWTLGPDGRWHRVPTRRGVSLQRTLQEQAVERARRRREPEALGA</sequence>
<name>A0ABV6C752_9ACTN</name>
<organism evidence="13 14">
    <name type="scientific">Aciditerrimonas ferrireducens</name>
    <dbReference type="NCBI Taxonomy" id="667306"/>
    <lineage>
        <taxon>Bacteria</taxon>
        <taxon>Bacillati</taxon>
        <taxon>Actinomycetota</taxon>
        <taxon>Acidimicrobiia</taxon>
        <taxon>Acidimicrobiales</taxon>
        <taxon>Acidimicrobiaceae</taxon>
        <taxon>Aciditerrimonas</taxon>
    </lineage>
</organism>
<feature type="active site" description="Phosphohistidine intermediate" evidence="6">
    <location>
        <position position="477"/>
    </location>
</feature>
<dbReference type="CDD" id="cd09165">
    <property type="entry name" value="PLDc_PaPPK1_C1_like"/>
    <property type="match status" value="1"/>
</dbReference>
<dbReference type="NCBIfam" id="NF003921">
    <property type="entry name" value="PRK05443.2-2"/>
    <property type="match status" value="1"/>
</dbReference>
<feature type="domain" description="Polyphosphate kinase N-terminal" evidence="10">
    <location>
        <begin position="52"/>
        <end position="157"/>
    </location>
</feature>
<dbReference type="HAMAP" id="MF_00347">
    <property type="entry name" value="Polyphosphate_kinase"/>
    <property type="match status" value="1"/>
</dbReference>
<dbReference type="InterPro" id="IPR041108">
    <property type="entry name" value="PP_kinase_C_1"/>
</dbReference>
<dbReference type="Pfam" id="PF13090">
    <property type="entry name" value="PP_kinase_C"/>
    <property type="match status" value="1"/>
</dbReference>
<feature type="binding site" evidence="6">
    <location>
        <position position="603"/>
    </location>
    <ligand>
        <name>ATP</name>
        <dbReference type="ChEBI" id="CHEBI:30616"/>
    </ligand>
</feature>
<evidence type="ECO:0000259" key="11">
    <source>
        <dbReference type="Pfam" id="PF13090"/>
    </source>
</evidence>
<gene>
    <name evidence="6" type="primary">ppk</name>
    <name evidence="13" type="ORF">ACFFRE_08010</name>
</gene>
<feature type="domain" description="Polyphosphate kinase C-terminal" evidence="12">
    <location>
        <begin position="373"/>
        <end position="538"/>
    </location>
</feature>
<dbReference type="PIRSF" id="PIRSF015589">
    <property type="entry name" value="PP_kinase"/>
    <property type="match status" value="1"/>
</dbReference>
<dbReference type="Pfam" id="PF13089">
    <property type="entry name" value="PP_kinase_N"/>
    <property type="match status" value="1"/>
</dbReference>
<dbReference type="EMBL" id="JBHLYQ010000070">
    <property type="protein sequence ID" value="MFC0082092.1"/>
    <property type="molecule type" value="Genomic_DNA"/>
</dbReference>
<protein>
    <recommendedName>
        <fullName evidence="6 7">Polyphosphate kinase</fullName>
        <ecNumber evidence="6 7">2.7.4.1</ecNumber>
    </recommendedName>
    <alternativeName>
        <fullName evidence="6">ATP-polyphosphate phosphotransferase</fullName>
    </alternativeName>
    <alternativeName>
        <fullName evidence="6">Polyphosphoric acid kinase</fullName>
    </alternativeName>
</protein>
<evidence type="ECO:0000256" key="4">
    <source>
        <dbReference type="ARBA" id="ARBA00022777"/>
    </source>
</evidence>
<dbReference type="NCBIfam" id="TIGR03705">
    <property type="entry name" value="poly_P_kin"/>
    <property type="match status" value="1"/>
</dbReference>
<dbReference type="Pfam" id="PF17941">
    <property type="entry name" value="PP_kinase_C_1"/>
    <property type="match status" value="1"/>
</dbReference>
<evidence type="ECO:0000256" key="2">
    <source>
        <dbReference type="ARBA" id="ARBA00022679"/>
    </source>
</evidence>
<feature type="domain" description="Polyphosphate kinase middle" evidence="9">
    <location>
        <begin position="167"/>
        <end position="341"/>
    </location>
</feature>
<dbReference type="RefSeq" id="WP_377789526.1">
    <property type="nucleotide sequence ID" value="NZ_JBHLYQ010000070.1"/>
</dbReference>
<keyword evidence="4 6" id="KW-0418">Kinase</keyword>
<evidence type="ECO:0000313" key="14">
    <source>
        <dbReference type="Proteomes" id="UP001589788"/>
    </source>
</evidence>
<comment type="caution">
    <text evidence="13">The sequence shown here is derived from an EMBL/GenBank/DDBJ whole genome shotgun (WGS) entry which is preliminary data.</text>
</comment>
<dbReference type="InterPro" id="IPR003414">
    <property type="entry name" value="PP_kinase"/>
</dbReference>
<feature type="binding site" evidence="6">
    <location>
        <position position="631"/>
    </location>
    <ligand>
        <name>ATP</name>
        <dbReference type="ChEBI" id="CHEBI:30616"/>
    </ligand>
</feature>
<keyword evidence="6" id="KW-0460">Magnesium</keyword>
<dbReference type="InterPro" id="IPR025198">
    <property type="entry name" value="PPK_N_dom"/>
</dbReference>
<proteinExistence type="inferred from homology"/>
<keyword evidence="5 6" id="KW-0067">ATP-binding</keyword>
<evidence type="ECO:0000259" key="9">
    <source>
        <dbReference type="Pfam" id="PF02503"/>
    </source>
</evidence>
<feature type="region of interest" description="Disordered" evidence="8">
    <location>
        <begin position="1"/>
        <end position="47"/>
    </location>
</feature>
<comment type="function">
    <text evidence="6 7">Catalyzes the reversible transfer of the terminal phosphate of ATP to form a long-chain polyphosphate (polyP).</text>
</comment>
<comment type="caution">
    <text evidence="6">Lacks conserved residue(s) required for the propagation of feature annotation.</text>
</comment>
<dbReference type="SUPFAM" id="SSF140356">
    <property type="entry name" value="PPK N-terminal domain-like"/>
    <property type="match status" value="1"/>
</dbReference>
<keyword evidence="2 6" id="KW-0808">Transferase</keyword>
<dbReference type="SUPFAM" id="SSF143724">
    <property type="entry name" value="PHP14-like"/>
    <property type="match status" value="1"/>
</dbReference>
<evidence type="ECO:0000256" key="5">
    <source>
        <dbReference type="ARBA" id="ARBA00022840"/>
    </source>
</evidence>
<dbReference type="Gene3D" id="1.20.58.310">
    <property type="entry name" value="Polyphosphate kinase N-terminal domain"/>
    <property type="match status" value="1"/>
</dbReference>
<dbReference type="PANTHER" id="PTHR30218:SF0">
    <property type="entry name" value="POLYPHOSPHATE KINASE"/>
    <property type="match status" value="1"/>
</dbReference>
<evidence type="ECO:0000256" key="8">
    <source>
        <dbReference type="SAM" id="MobiDB-lite"/>
    </source>
</evidence>